<protein>
    <submittedName>
        <fullName evidence="3">C2H2-type domain-containing protein</fullName>
    </submittedName>
</protein>
<sequence>MGLFGHMSIHDSGIHHNADITDTPSTPSAPAILTATATPTNMNDIPPASTDFSCPQCTRNFISRIGQVVHLESITRRLSNQCLGLRHTVAAPASTALTAPAHLHTIWAYEDTFASTTTCGKPPEAKPHQRTPSTLIHGQHPHNHHNGDNFAPMISAYAHPSMTSSAAEEHICLSNIYGDCGHVFLELRGIM</sequence>
<gene>
    <name evidence="1" type="ORF">SSLN_LOCUS14461</name>
</gene>
<evidence type="ECO:0000313" key="3">
    <source>
        <dbReference type="WBParaSite" id="SSLN_0001500801-mRNA-1"/>
    </source>
</evidence>
<reference evidence="3" key="1">
    <citation type="submission" date="2016-06" db="UniProtKB">
        <authorList>
            <consortium name="WormBaseParasite"/>
        </authorList>
    </citation>
    <scope>IDENTIFICATION</scope>
</reference>
<reference evidence="1 2" key="2">
    <citation type="submission" date="2018-11" db="EMBL/GenBank/DDBJ databases">
        <authorList>
            <consortium name="Pathogen Informatics"/>
        </authorList>
    </citation>
    <scope>NUCLEOTIDE SEQUENCE [LARGE SCALE GENOMIC DNA]</scope>
    <source>
        <strain evidence="1 2">NST_G2</strain>
    </source>
</reference>
<dbReference type="WBParaSite" id="SSLN_0001500801-mRNA-1">
    <property type="protein sequence ID" value="SSLN_0001500801-mRNA-1"/>
    <property type="gene ID" value="SSLN_0001500801"/>
</dbReference>
<dbReference type="Proteomes" id="UP000275846">
    <property type="component" value="Unassembled WGS sequence"/>
</dbReference>
<proteinExistence type="predicted"/>
<dbReference type="OrthoDB" id="6319864at2759"/>
<evidence type="ECO:0000313" key="1">
    <source>
        <dbReference type="EMBL" id="VDM00847.1"/>
    </source>
</evidence>
<keyword evidence="2" id="KW-1185">Reference proteome</keyword>
<dbReference type="AlphaFoldDB" id="A0A183TDB3"/>
<accession>A0A183TDB3</accession>
<evidence type="ECO:0000313" key="2">
    <source>
        <dbReference type="Proteomes" id="UP000275846"/>
    </source>
</evidence>
<name>A0A183TDB3_SCHSO</name>
<organism evidence="3">
    <name type="scientific">Schistocephalus solidus</name>
    <name type="common">Tapeworm</name>
    <dbReference type="NCBI Taxonomy" id="70667"/>
    <lineage>
        <taxon>Eukaryota</taxon>
        <taxon>Metazoa</taxon>
        <taxon>Spiralia</taxon>
        <taxon>Lophotrochozoa</taxon>
        <taxon>Platyhelminthes</taxon>
        <taxon>Cestoda</taxon>
        <taxon>Eucestoda</taxon>
        <taxon>Diphyllobothriidea</taxon>
        <taxon>Diphyllobothriidae</taxon>
        <taxon>Schistocephalus</taxon>
    </lineage>
</organism>
<dbReference type="EMBL" id="UYSU01038999">
    <property type="protein sequence ID" value="VDM00847.1"/>
    <property type="molecule type" value="Genomic_DNA"/>
</dbReference>